<dbReference type="Proteomes" id="UP000466442">
    <property type="component" value="Unassembled WGS sequence"/>
</dbReference>
<feature type="region of interest" description="Disordered" evidence="1">
    <location>
        <begin position="981"/>
        <end position="1002"/>
    </location>
</feature>
<proteinExistence type="predicted"/>
<feature type="compositionally biased region" description="Basic and acidic residues" evidence="1">
    <location>
        <begin position="981"/>
        <end position="990"/>
    </location>
</feature>
<evidence type="ECO:0000256" key="2">
    <source>
        <dbReference type="SAM" id="Phobius"/>
    </source>
</evidence>
<reference evidence="3" key="1">
    <citation type="journal article" date="2021" name="Mol. Ecol. Resour.">
        <title>Apolygus lucorum genome provides insights into omnivorousness and mesophyll feeding.</title>
        <authorList>
            <person name="Liu Y."/>
            <person name="Liu H."/>
            <person name="Wang H."/>
            <person name="Huang T."/>
            <person name="Liu B."/>
            <person name="Yang B."/>
            <person name="Yin L."/>
            <person name="Li B."/>
            <person name="Zhang Y."/>
            <person name="Zhang S."/>
            <person name="Jiang F."/>
            <person name="Zhang X."/>
            <person name="Ren Y."/>
            <person name="Wang B."/>
            <person name="Wang S."/>
            <person name="Lu Y."/>
            <person name="Wu K."/>
            <person name="Fan W."/>
            <person name="Wang G."/>
        </authorList>
    </citation>
    <scope>NUCLEOTIDE SEQUENCE</scope>
    <source>
        <strain evidence="3">12Hb</strain>
    </source>
</reference>
<comment type="caution">
    <text evidence="3">The sequence shown here is derived from an EMBL/GenBank/DDBJ whole genome shotgun (WGS) entry which is preliminary data.</text>
</comment>
<keyword evidence="2" id="KW-0472">Membrane</keyword>
<keyword evidence="4" id="KW-1185">Reference proteome</keyword>
<name>A0A8S9XXR5_APOLU</name>
<keyword evidence="2" id="KW-1133">Transmembrane helix</keyword>
<organism evidence="3 4">
    <name type="scientific">Apolygus lucorum</name>
    <name type="common">Small green plant bug</name>
    <name type="synonym">Lygocoris lucorum</name>
    <dbReference type="NCBI Taxonomy" id="248454"/>
    <lineage>
        <taxon>Eukaryota</taxon>
        <taxon>Metazoa</taxon>
        <taxon>Ecdysozoa</taxon>
        <taxon>Arthropoda</taxon>
        <taxon>Hexapoda</taxon>
        <taxon>Insecta</taxon>
        <taxon>Pterygota</taxon>
        <taxon>Neoptera</taxon>
        <taxon>Paraneoptera</taxon>
        <taxon>Hemiptera</taxon>
        <taxon>Heteroptera</taxon>
        <taxon>Panheteroptera</taxon>
        <taxon>Cimicomorpha</taxon>
        <taxon>Miridae</taxon>
        <taxon>Mirini</taxon>
        <taxon>Apolygus</taxon>
    </lineage>
</organism>
<feature type="region of interest" description="Disordered" evidence="1">
    <location>
        <begin position="835"/>
        <end position="893"/>
    </location>
</feature>
<feature type="transmembrane region" description="Helical" evidence="2">
    <location>
        <begin position="72"/>
        <end position="92"/>
    </location>
</feature>
<feature type="region of interest" description="Disordered" evidence="1">
    <location>
        <begin position="929"/>
        <end position="955"/>
    </location>
</feature>
<feature type="region of interest" description="Disordered" evidence="1">
    <location>
        <begin position="245"/>
        <end position="275"/>
    </location>
</feature>
<accession>A0A8S9XXR5</accession>
<evidence type="ECO:0000313" key="4">
    <source>
        <dbReference type="Proteomes" id="UP000466442"/>
    </source>
</evidence>
<dbReference type="EMBL" id="WIXP02000003">
    <property type="protein sequence ID" value="KAF6213687.1"/>
    <property type="molecule type" value="Genomic_DNA"/>
</dbReference>
<sequence>MTISNNTQLLGFSIAFTCALMISSSFGSAFVVSFLQTFLEGALKVGDVVQELNNLAISASLTAWNNFPSSEYLWNVFLRLVIFIPFVIYLQFKIYKLERRIYELTWTLSYQLRRDMFKVSSQQSKTSMRRSNSGIVVQSEFSPHKNTMSTSSAAERPRRRSVLQMGGVSSESRIFKVKSSPVLFHKKWSKKTPINLLQLSPQEAQERCDETTAQVCEFSGSFRFQENSQNSESWKTNYEGQRMEISSLSQEHPAKRLKRDMDDSRSTEASQESSSMVMRMFQQPHDSLHQTIMVEYCNVLRKREYPSGISQDLSTCTTNTRQNFTESTDSVVTFEGRKSRDEDVERKWRRIIERNNNIRNDRLAKLKEIELQKLQERERARKAEMARRRAIIARIREQNRKHLLEQRGMQINENDGGDNEIVLPVVRVKPFGSVGCQDSLQATVPSIGDLTGQVPVLRVTQRTFTIEHTAKISKSDKAKEYNLMEPKFLHMGDVEANNGEVSQNVVKETPKPKVARNSEYYLLSRGTPPDKQLAYLKMSSNSGVATSETSVVKSEELRSMSKLGDTRQAGLSLQTISRNSNSLFQSTSSLNYEDFKHSMTFPRADSPGSMALSDPKEVETEEVVSSNKIDELSNTNAYPSSIVASCKSDHEETAAIQDIPDEKTPENVMDPCEDNVDTMLPHTPTGFDVEALPPSLRNFDFKGPRPLIKRARRKLLKGVENTISLKNQTARPKSEVSKTVPSDTLKIVDPALQEENQSKPKSQNVKAGVPKSLLLKKIELRKRLEERRKAVTCLIDDAIGRDKKDSDVLNLEELIPSKTPPSVPGSKPRRYSFDGNTGRIKEGQSRAAHTVTTMKKGNLRSPEEMPRASTPKESAGNRPIVASPNKRLPFRTGIQSNTDETQCRANTATNCASGRSPVGRRMKGNYLVKPDFKKSPDVAHPPKTLTPSREVSPCRPRDLVSEMKGRQMENKPALVAERKLPDEPQEEVKEGSPAIESNAVTNKRSDFLSFQMDESGHPVPVKHSKATRLSISRGVNHRKSEVNDEMQRNVLRRKPKKPEEILRTSTKRFLKDEYLNDLGEEEWNRRMKTWEKKREQLSCLKSSTDVYKLKQQSSGSQDTPLIGYQDERVEIKNTKQPRESAIEVVKYVVSPDKFRQNGFKHGYTQQNDIEDGCDQQSVGKENNEHIVNDNENRNDRCGNQGKIELISEELVSDFKVGSVGVTDNPIVPLRKVRKNPETSGGVFLSPIQSVSENNYHPGGVNEPNIEIPKIKKRRVSFDQNVKPEEPLLKEEDDSPINYKIKETDFVDGKVLVSLWACDRSVSDERQRRKDEIDNLSAELPLTESGNKKIVSAEKMASDSENSREIYRDYLTSEERLKVLSERKGKSTTSGCVCIKKDSDLSVILGRLFTVTKALNEQRLNRKFKKNHSKPLVGDDANDRTSLNAIVCYPLGSPVDGIESLSSSVPELSSSETTQKSVSGPVIFESVATTPAEFYERARETNDRFVKRVKDGGHHTSATRIEWYEGAYVPMSSEEMETHHDSRISVESHSETVVDKRQRYNRKDVHCRAGYGMRNFEVKRRELHHDSCPLYNKEMRY</sequence>
<evidence type="ECO:0000256" key="1">
    <source>
        <dbReference type="SAM" id="MobiDB-lite"/>
    </source>
</evidence>
<gene>
    <name evidence="3" type="ORF">GE061_011409</name>
</gene>
<protein>
    <submittedName>
        <fullName evidence="3">Uncharacterized protein</fullName>
    </submittedName>
</protein>
<evidence type="ECO:0000313" key="3">
    <source>
        <dbReference type="EMBL" id="KAF6213687.1"/>
    </source>
</evidence>
<keyword evidence="2" id="KW-0812">Transmembrane</keyword>